<reference evidence="2" key="1">
    <citation type="submission" date="2023-03" db="EMBL/GenBank/DDBJ databases">
        <title>Andean soil-derived lignocellulolytic bacterial consortium as a source of novel taxa and putative plastic-active enzymes.</title>
        <authorList>
            <person name="Diaz-Garcia L."/>
            <person name="Chuvochina M."/>
            <person name="Feuerriegel G."/>
            <person name="Bunk B."/>
            <person name="Sproer C."/>
            <person name="Streit W.R."/>
            <person name="Rodriguez L.M."/>
            <person name="Overmann J."/>
            <person name="Jimenez D.J."/>
        </authorList>
    </citation>
    <scope>NUCLEOTIDE SEQUENCE</scope>
    <source>
        <strain evidence="2">MAG 7</strain>
    </source>
</reference>
<gene>
    <name evidence="2" type="ORF">P0Y53_23165</name>
</gene>
<evidence type="ECO:0008006" key="4">
    <source>
        <dbReference type="Google" id="ProtNLM"/>
    </source>
</evidence>
<keyword evidence="1" id="KW-0732">Signal</keyword>
<organism evidence="2 3">
    <name type="scientific">Candidatus Pseudobacter hemicellulosilyticus</name>
    <dbReference type="NCBI Taxonomy" id="3121375"/>
    <lineage>
        <taxon>Bacteria</taxon>
        <taxon>Pseudomonadati</taxon>
        <taxon>Bacteroidota</taxon>
        <taxon>Chitinophagia</taxon>
        <taxon>Chitinophagales</taxon>
        <taxon>Chitinophagaceae</taxon>
        <taxon>Pseudobacter</taxon>
    </lineage>
</organism>
<evidence type="ECO:0000256" key="1">
    <source>
        <dbReference type="SAM" id="SignalP"/>
    </source>
</evidence>
<evidence type="ECO:0000313" key="2">
    <source>
        <dbReference type="EMBL" id="WEK35403.1"/>
    </source>
</evidence>
<feature type="chain" id="PRO_5042575306" description="YD repeat-containing protein" evidence="1">
    <location>
        <begin position="22"/>
        <end position="1348"/>
    </location>
</feature>
<accession>A0AAJ6BFR7</accession>
<dbReference type="Proteomes" id="UP001220610">
    <property type="component" value="Chromosome"/>
</dbReference>
<evidence type="ECO:0000313" key="3">
    <source>
        <dbReference type="Proteomes" id="UP001220610"/>
    </source>
</evidence>
<feature type="signal peptide" evidence="1">
    <location>
        <begin position="1"/>
        <end position="21"/>
    </location>
</feature>
<protein>
    <recommendedName>
        <fullName evidence="4">YD repeat-containing protein</fullName>
    </recommendedName>
</protein>
<proteinExistence type="predicted"/>
<dbReference type="EMBL" id="CP119311">
    <property type="protein sequence ID" value="WEK35403.1"/>
    <property type="molecule type" value="Genomic_DNA"/>
</dbReference>
<sequence>MRSIFYLFLVFALLTSDVANSQFYQPDQTIIHQNKNPSSPTAASLSRYADFPVDYFSGSVNVSIPLADLQVDGFQLPVTLSNLPTGIRVMSCASWVGTGWSLLAGGVITRNVVDVPDDRENFANGTGYSYVKDKQTVLHQGSDPNVVVTKPPFNIMQEVQETDDVANAWRLWALKDEANCVGAGQHYDTEPDVFSFNFLGRSGKFFISADKQVIQAVHSNLKFELNYVNTTDFDRQNSLKGITITDENGVKYFFDQTEYTSNRTLSYRYNLNTPYAGPSWGAGFNFSAWYLSKILLTNNEEILFSYSEENQKFPYVFRSHSIRNSPGADGDAADNVLGPNDNWPQMSAASSTFEQDAKRLTAIESRLWKVEFIAAHQRLEVEGAAALTSINLYAKQGQASTMVRQWKFNTRYHQCRTDYQVPDYPVNNGRSYSTDVFKRLMLDNIEEISGTKVSRKYQFEYYEHYPMAGPSSAQQDFWGYYNGRNSKSLLPAINIYPGQAEGYKKYSVYHLPYPTAGAPSLSLPGASRVPSWDYAQLGALKKVIYPTGGSVTFEYESNEYEFEGVKYLGPGIRIRRTVQHDGIKEMNDIVKEYKYYNPGNENSSSGVLFDFPAFAYMENTHDYIAPYVEIGNGSYYGTPHSTGFPYDYGQFDIRKYRYFLSRMDNPQIISSGLNGNSFGYRYVTVIVNNKHITQYRYSCPVPFGQVGDPVGDPDREFGAGGDDLFQAPRNFVCRDPGGYGWGKSCATGIVMYTASLDNPLVSAQMEVGQYFCYPFAPSTSYDWTRGLLISQTDFDENDRIVKEVIRKYKLFTPNNAGPAYLPAVRIGYSENYGPAGINPNTGQPNNVYRNIYMASKYRLMGEISKLPESEEVTTYPFPYLASGPIVEKFTFTYRSADGQVDNVSYVNSKGEVRSIANKYPSDFMINGNVYQEMVNKNMISEVIEKASFLRGQEIRKEEAGYDRFSGLIRPRLFKNSLGGHPTEIVLENSLYDNKGNVLEAQSRNGIQTAFLYGYNKSQVVARVTNQSYASIASLVDQSILDNPSSDDALRTELGKLRNGTISNMLVTTYTYQPLVGITSVTDERNLTTYYEYDDFGRLMLERDNDRNILRRYCYNYAGQPLDCQSDPTPNWQETSETRCEPCALNNQYNAGSGLSERKLVDANINSPTYGSVRWVSIGSLYYTCYLSPADWQNTAIAVRCRKVDGINTGELEQEQRDINPCSATYDQTQWIVVGTNTAECPGVNNVQLKYFNVYGESNWTAKYVNNATGGAYLFNIPTNSAPWQPLGTIPAGNYTLTITPAGSGTWLISSGCMYDIRIVNGAPAVFENVPVSSSDCNSISIDMPDRKL</sequence>
<name>A0AAJ6BFR7_9BACT</name>
<dbReference type="Gene3D" id="2.180.10.10">
    <property type="entry name" value="RHS repeat-associated core"/>
    <property type="match status" value="1"/>
</dbReference>